<evidence type="ECO:0000313" key="4">
    <source>
        <dbReference type="Proteomes" id="UP001497525"/>
    </source>
</evidence>
<reference evidence="3" key="1">
    <citation type="submission" date="2024-06" db="EMBL/GenBank/DDBJ databases">
        <authorList>
            <person name="Liu X."/>
            <person name="Lenzi L."/>
            <person name="Haldenby T S."/>
            <person name="Uol C."/>
        </authorList>
    </citation>
    <scope>NUCLEOTIDE SEQUENCE</scope>
</reference>
<dbReference type="Proteomes" id="UP001497525">
    <property type="component" value="Unassembled WGS sequence"/>
</dbReference>
<feature type="transmembrane region" description="Helical" evidence="2">
    <location>
        <begin position="26"/>
        <end position="46"/>
    </location>
</feature>
<dbReference type="AlphaFoldDB" id="A0AAV2TP99"/>
<gene>
    <name evidence="3" type="ORF">CDAUBV1_LOCUS14197</name>
</gene>
<evidence type="ECO:0000256" key="2">
    <source>
        <dbReference type="SAM" id="Phobius"/>
    </source>
</evidence>
<feature type="region of interest" description="Disordered" evidence="1">
    <location>
        <begin position="1"/>
        <end position="22"/>
    </location>
</feature>
<evidence type="ECO:0000256" key="1">
    <source>
        <dbReference type="SAM" id="MobiDB-lite"/>
    </source>
</evidence>
<evidence type="ECO:0000313" key="3">
    <source>
        <dbReference type="EMBL" id="CAL5139160.1"/>
    </source>
</evidence>
<comment type="caution">
    <text evidence="3">The sequence shown here is derived from an EMBL/GenBank/DDBJ whole genome shotgun (WGS) entry which is preliminary data.</text>
</comment>
<protein>
    <submittedName>
        <fullName evidence="3">Uncharacterized protein</fullName>
    </submittedName>
</protein>
<keyword evidence="2" id="KW-1133">Transmembrane helix</keyword>
<dbReference type="EMBL" id="CAXLJL010000600">
    <property type="protein sequence ID" value="CAL5139160.1"/>
    <property type="molecule type" value="Genomic_DNA"/>
</dbReference>
<name>A0AAV2TP99_CALDB</name>
<organism evidence="3 4">
    <name type="scientific">Calicophoron daubneyi</name>
    <name type="common">Rumen fluke</name>
    <name type="synonym">Paramphistomum daubneyi</name>
    <dbReference type="NCBI Taxonomy" id="300641"/>
    <lineage>
        <taxon>Eukaryota</taxon>
        <taxon>Metazoa</taxon>
        <taxon>Spiralia</taxon>
        <taxon>Lophotrochozoa</taxon>
        <taxon>Platyhelminthes</taxon>
        <taxon>Trematoda</taxon>
        <taxon>Digenea</taxon>
        <taxon>Plagiorchiida</taxon>
        <taxon>Pronocephalata</taxon>
        <taxon>Paramphistomoidea</taxon>
        <taxon>Paramphistomidae</taxon>
        <taxon>Calicophoron</taxon>
    </lineage>
</organism>
<accession>A0AAV2TP99</accession>
<sequence length="90" mass="10315">MRQSGLSNRRWHVQSKTPGTTNQQTLNWSAMLLGWLMLTCLITLVISRPVIADRVQIPDEIRSFPIVDWPTANNVTETERPLVRRRAMSG</sequence>
<keyword evidence="2" id="KW-0812">Transmembrane</keyword>
<proteinExistence type="predicted"/>
<keyword evidence="2" id="KW-0472">Membrane</keyword>